<proteinExistence type="predicted"/>
<evidence type="ECO:0000313" key="9">
    <source>
        <dbReference type="Proteomes" id="UP000070444"/>
    </source>
</evidence>
<evidence type="ECO:0000256" key="4">
    <source>
        <dbReference type="ARBA" id="ARBA00022989"/>
    </source>
</evidence>
<dbReference type="AlphaFoldDB" id="A0A137P072"/>
<keyword evidence="3 6" id="KW-0812">Transmembrane</keyword>
<accession>A0A137P072</accession>
<gene>
    <name evidence="8" type="ORF">CONCODRAFT_18958</name>
</gene>
<evidence type="ECO:0000256" key="1">
    <source>
        <dbReference type="ARBA" id="ARBA00004651"/>
    </source>
</evidence>
<name>A0A137P072_CONC2</name>
<dbReference type="PANTHER" id="PTHR12677:SF59">
    <property type="entry name" value="GOLGI APPARATUS MEMBRANE PROTEIN TVP38-RELATED"/>
    <property type="match status" value="1"/>
</dbReference>
<keyword evidence="4 6" id="KW-1133">Transmembrane helix</keyword>
<feature type="transmembrane region" description="Helical" evidence="6">
    <location>
        <begin position="88"/>
        <end position="110"/>
    </location>
</feature>
<dbReference type="GO" id="GO:0005886">
    <property type="term" value="C:plasma membrane"/>
    <property type="evidence" value="ECO:0007669"/>
    <property type="project" value="UniProtKB-SubCell"/>
</dbReference>
<evidence type="ECO:0000256" key="3">
    <source>
        <dbReference type="ARBA" id="ARBA00022692"/>
    </source>
</evidence>
<dbReference type="InterPro" id="IPR015414">
    <property type="entry name" value="TMEM64"/>
</dbReference>
<dbReference type="STRING" id="796925.A0A137P072"/>
<evidence type="ECO:0000256" key="6">
    <source>
        <dbReference type="SAM" id="Phobius"/>
    </source>
</evidence>
<dbReference type="Pfam" id="PF09335">
    <property type="entry name" value="VTT_dom"/>
    <property type="match status" value="1"/>
</dbReference>
<dbReference type="OrthoDB" id="166803at2759"/>
<evidence type="ECO:0000313" key="8">
    <source>
        <dbReference type="EMBL" id="KXN68473.1"/>
    </source>
</evidence>
<feature type="transmembrane region" description="Helical" evidence="6">
    <location>
        <begin position="130"/>
        <end position="151"/>
    </location>
</feature>
<keyword evidence="9" id="KW-1185">Reference proteome</keyword>
<feature type="transmembrane region" description="Helical" evidence="6">
    <location>
        <begin position="6"/>
        <end position="30"/>
    </location>
</feature>
<keyword evidence="2" id="KW-1003">Cell membrane</keyword>
<evidence type="ECO:0000256" key="2">
    <source>
        <dbReference type="ARBA" id="ARBA00022475"/>
    </source>
</evidence>
<dbReference type="Proteomes" id="UP000070444">
    <property type="component" value="Unassembled WGS sequence"/>
</dbReference>
<protein>
    <recommendedName>
        <fullName evidence="7">VTT domain-containing protein</fullName>
    </recommendedName>
</protein>
<keyword evidence="5 6" id="KW-0472">Membrane</keyword>
<sequence>MFTGYIFGVGWGFLIIYPTTVAGIIGCYWLGRLLFYKQVQNVLLKFPSIRKLDQRIEVDGIKLVILLRLGPYPFSWLNLMFSSISVSFWQYFWVVVVVSTRLALTIYIGTTLDSLLDLFHSGLNGNKAQLIGFCVSMSFLIISSTYTIYYFRKTLKEDNSADNEGEFNPGLNV</sequence>
<dbReference type="PANTHER" id="PTHR12677">
    <property type="entry name" value="GOLGI APPARATUS MEMBRANE PROTEIN TVP38-RELATED"/>
    <property type="match status" value="1"/>
</dbReference>
<dbReference type="InterPro" id="IPR032816">
    <property type="entry name" value="VTT_dom"/>
</dbReference>
<evidence type="ECO:0000259" key="7">
    <source>
        <dbReference type="Pfam" id="PF09335"/>
    </source>
</evidence>
<feature type="domain" description="VTT" evidence="7">
    <location>
        <begin position="1"/>
        <end position="109"/>
    </location>
</feature>
<evidence type="ECO:0000256" key="5">
    <source>
        <dbReference type="ARBA" id="ARBA00023136"/>
    </source>
</evidence>
<organism evidence="8 9">
    <name type="scientific">Conidiobolus coronatus (strain ATCC 28846 / CBS 209.66 / NRRL 28638)</name>
    <name type="common">Delacroixia coronata</name>
    <dbReference type="NCBI Taxonomy" id="796925"/>
    <lineage>
        <taxon>Eukaryota</taxon>
        <taxon>Fungi</taxon>
        <taxon>Fungi incertae sedis</taxon>
        <taxon>Zoopagomycota</taxon>
        <taxon>Entomophthoromycotina</taxon>
        <taxon>Entomophthoromycetes</taxon>
        <taxon>Entomophthorales</taxon>
        <taxon>Ancylistaceae</taxon>
        <taxon>Conidiobolus</taxon>
    </lineage>
</organism>
<comment type="subcellular location">
    <subcellularLocation>
        <location evidence="1">Cell membrane</location>
        <topology evidence="1">Multi-pass membrane protein</topology>
    </subcellularLocation>
</comment>
<reference evidence="8 9" key="1">
    <citation type="journal article" date="2015" name="Genome Biol. Evol.">
        <title>Phylogenomic analyses indicate that early fungi evolved digesting cell walls of algal ancestors of land plants.</title>
        <authorList>
            <person name="Chang Y."/>
            <person name="Wang S."/>
            <person name="Sekimoto S."/>
            <person name="Aerts A.L."/>
            <person name="Choi C."/>
            <person name="Clum A."/>
            <person name="LaButti K.M."/>
            <person name="Lindquist E.A."/>
            <person name="Yee Ngan C."/>
            <person name="Ohm R.A."/>
            <person name="Salamov A.A."/>
            <person name="Grigoriev I.V."/>
            <person name="Spatafora J.W."/>
            <person name="Berbee M.L."/>
        </authorList>
    </citation>
    <scope>NUCLEOTIDE SEQUENCE [LARGE SCALE GENOMIC DNA]</scope>
    <source>
        <strain evidence="8 9">NRRL 28638</strain>
    </source>
</reference>
<dbReference type="EMBL" id="KQ964574">
    <property type="protein sequence ID" value="KXN68473.1"/>
    <property type="molecule type" value="Genomic_DNA"/>
</dbReference>